<proteinExistence type="predicted"/>
<dbReference type="InterPro" id="IPR013154">
    <property type="entry name" value="ADH-like_N"/>
</dbReference>
<reference evidence="5" key="2">
    <citation type="submission" date="2023-07" db="EMBL/GenBank/DDBJ databases">
        <title>Duganella aceri sp. nov., isolated from tree sap.</title>
        <authorList>
            <person name="Kim I.S."/>
        </authorList>
    </citation>
    <scope>NUCLEOTIDE SEQUENCE [LARGE SCALE GENOMIC DNA]</scope>
    <source>
        <strain evidence="5">SAP-35</strain>
    </source>
</reference>
<sequence length="329" mass="34707">MSKIVGFTQYGGPEVLTISDIVVPAPAAHEVQITVKAIGLNRAESMWRTGIYVEKVNLPARLGYEVSGVVAAVGADVTGITVGDQVSTMPAFSQNDYGLYGELVNAPAHAVVKFPASLSFNQATAIWNMFVTPYGALVESKALSAGQTVLIPAASSAVGLGAIQVTNLAGGVSIALTRTSAKREQLLVAGAQYVIATEEQDLVAEVQRITGGKGADLVFEPVGGSYFPTLIDAMAPGATLFVYGALSEEPTPLPLLSIILKQPVIRGFNLFGITTNPVRQKAAADYIFAGIESGKLKPIIAKTFQFGDVVESHRYLEKNQHFGKIIVEV</sequence>
<evidence type="ECO:0000313" key="5">
    <source>
        <dbReference type="Proteomes" id="UP000666369"/>
    </source>
</evidence>
<dbReference type="Pfam" id="PF08240">
    <property type="entry name" value="ADH_N"/>
    <property type="match status" value="1"/>
</dbReference>
<dbReference type="RefSeq" id="WP_166103127.1">
    <property type="nucleotide sequence ID" value="NZ_JAADJT010000005.1"/>
</dbReference>
<dbReference type="Gene3D" id="3.90.180.10">
    <property type="entry name" value="Medium-chain alcohol dehydrogenases, catalytic domain"/>
    <property type="match status" value="1"/>
</dbReference>
<evidence type="ECO:0000313" key="4">
    <source>
        <dbReference type="EMBL" id="NGZ85071.1"/>
    </source>
</evidence>
<dbReference type="InterPro" id="IPR036291">
    <property type="entry name" value="NAD(P)-bd_dom_sf"/>
</dbReference>
<dbReference type="PANTHER" id="PTHR48106:SF5">
    <property type="entry name" value="ZINC-CONTAINING ALCOHOL DEHYDROGENASE"/>
    <property type="match status" value="1"/>
</dbReference>
<dbReference type="PANTHER" id="PTHR48106">
    <property type="entry name" value="QUINONE OXIDOREDUCTASE PIG3-RELATED"/>
    <property type="match status" value="1"/>
</dbReference>
<dbReference type="Pfam" id="PF00107">
    <property type="entry name" value="ADH_zinc_N"/>
    <property type="match status" value="1"/>
</dbReference>
<evidence type="ECO:0000259" key="3">
    <source>
        <dbReference type="SMART" id="SM00829"/>
    </source>
</evidence>
<name>A0ABX0FKI6_9BURK</name>
<protein>
    <submittedName>
        <fullName evidence="4">Zinc-dependent alcohol dehydrogenase family protein</fullName>
    </submittedName>
</protein>
<dbReference type="EMBL" id="JAADJT010000005">
    <property type="protein sequence ID" value="NGZ85071.1"/>
    <property type="molecule type" value="Genomic_DNA"/>
</dbReference>
<dbReference type="Gene3D" id="3.40.50.720">
    <property type="entry name" value="NAD(P)-binding Rossmann-like Domain"/>
    <property type="match status" value="1"/>
</dbReference>
<dbReference type="InterPro" id="IPR013149">
    <property type="entry name" value="ADH-like_C"/>
</dbReference>
<comment type="caution">
    <text evidence="4">The sequence shown here is derived from an EMBL/GenBank/DDBJ whole genome shotgun (WGS) entry which is preliminary data.</text>
</comment>
<reference evidence="4 5" key="1">
    <citation type="submission" date="2020-01" db="EMBL/GenBank/DDBJ databases">
        <authorList>
            <person name="Lee S.D."/>
        </authorList>
    </citation>
    <scope>NUCLEOTIDE SEQUENCE [LARGE SCALE GENOMIC DNA]</scope>
    <source>
        <strain evidence="4 5">SAP-35</strain>
    </source>
</reference>
<keyword evidence="2" id="KW-0560">Oxidoreductase</keyword>
<dbReference type="InterPro" id="IPR011032">
    <property type="entry name" value="GroES-like_sf"/>
</dbReference>
<dbReference type="SMART" id="SM00829">
    <property type="entry name" value="PKS_ER"/>
    <property type="match status" value="1"/>
</dbReference>
<keyword evidence="1" id="KW-0521">NADP</keyword>
<dbReference type="SUPFAM" id="SSF50129">
    <property type="entry name" value="GroES-like"/>
    <property type="match status" value="1"/>
</dbReference>
<evidence type="ECO:0000256" key="1">
    <source>
        <dbReference type="ARBA" id="ARBA00022857"/>
    </source>
</evidence>
<dbReference type="Proteomes" id="UP000666369">
    <property type="component" value="Unassembled WGS sequence"/>
</dbReference>
<dbReference type="CDD" id="cd08268">
    <property type="entry name" value="MDR2"/>
    <property type="match status" value="1"/>
</dbReference>
<accession>A0ABX0FKI6</accession>
<evidence type="ECO:0000256" key="2">
    <source>
        <dbReference type="ARBA" id="ARBA00023002"/>
    </source>
</evidence>
<dbReference type="SUPFAM" id="SSF51735">
    <property type="entry name" value="NAD(P)-binding Rossmann-fold domains"/>
    <property type="match status" value="1"/>
</dbReference>
<organism evidence="4 5">
    <name type="scientific">Duganella aceris</name>
    <dbReference type="NCBI Taxonomy" id="2703883"/>
    <lineage>
        <taxon>Bacteria</taxon>
        <taxon>Pseudomonadati</taxon>
        <taxon>Pseudomonadota</taxon>
        <taxon>Betaproteobacteria</taxon>
        <taxon>Burkholderiales</taxon>
        <taxon>Oxalobacteraceae</taxon>
        <taxon>Telluria group</taxon>
        <taxon>Duganella</taxon>
    </lineage>
</organism>
<feature type="domain" description="Enoyl reductase (ER)" evidence="3">
    <location>
        <begin position="11"/>
        <end position="327"/>
    </location>
</feature>
<gene>
    <name evidence="4" type="ORF">GW587_12515</name>
</gene>
<keyword evidence="5" id="KW-1185">Reference proteome</keyword>
<dbReference type="InterPro" id="IPR020843">
    <property type="entry name" value="ER"/>
</dbReference>